<dbReference type="GeneID" id="72995653"/>
<dbReference type="KEGG" id="pcq:PcP3B5_25310"/>
<accession>A0A127MS77</accession>
<evidence type="ECO:0000313" key="3">
    <source>
        <dbReference type="EMBL" id="ANI15794.1"/>
    </source>
</evidence>
<dbReference type="Gene3D" id="1.10.620.20">
    <property type="entry name" value="Ribonucleotide Reductase, subunit A"/>
    <property type="match status" value="1"/>
</dbReference>
<dbReference type="GO" id="GO:0016709">
    <property type="term" value="F:oxidoreductase activity, acting on paired donors, with incorporation or reduction of molecular oxygen, NAD(P)H as one donor, and incorporation of one atom of oxygen"/>
    <property type="evidence" value="ECO:0007669"/>
    <property type="project" value="InterPro"/>
</dbReference>
<keyword evidence="1" id="KW-0560">Oxidoreductase</keyword>
<gene>
    <name evidence="3" type="ORF">A9C11_18270</name>
</gene>
<dbReference type="InterPro" id="IPR012078">
    <property type="entry name" value="MP_mOase_hydro"/>
</dbReference>
<organism evidence="3 4">
    <name type="scientific">Pseudomonas citronellolis</name>
    <dbReference type="NCBI Taxonomy" id="53408"/>
    <lineage>
        <taxon>Bacteria</taxon>
        <taxon>Pseudomonadati</taxon>
        <taxon>Pseudomonadota</taxon>
        <taxon>Gammaproteobacteria</taxon>
        <taxon>Pseudomonadales</taxon>
        <taxon>Pseudomonadaceae</taxon>
        <taxon>Pseudomonas</taxon>
    </lineage>
</organism>
<dbReference type="Proteomes" id="UP000077748">
    <property type="component" value="Chromosome"/>
</dbReference>
<proteinExistence type="predicted"/>
<dbReference type="CDD" id="cd01058">
    <property type="entry name" value="AAMH_B"/>
    <property type="match status" value="1"/>
</dbReference>
<name>A0A127MS77_9PSED</name>
<evidence type="ECO:0000256" key="1">
    <source>
        <dbReference type="ARBA" id="ARBA00023002"/>
    </source>
</evidence>
<dbReference type="EMBL" id="CP015878">
    <property type="protein sequence ID" value="ANI15794.1"/>
    <property type="molecule type" value="Genomic_DNA"/>
</dbReference>
<sequence>MSIEIKTATVEPIRQTFSHTRRRFGDKPASRYQEASFDIEAATNFHYRPLWQPDKLLNDPTRTAVRMADWYAVSDPRQYYYGAYVQARARMQENAEHDFAFCEKRELLAQLPGEKRALIAQLLLPLRHAELGANMNNSGIAADAFGTSVTQMHMFQAMDRLAIAQYLSRIGLLLEDDGLALLAEAKRCWLDEPAWQGLRRYVEDTLVVRDWFELSLAQNLVSDGLLYPLLFERFDAQLVAAGAGQVGMLTEFMRLWFAESQRWVDALVKTVVAESDANRALVEGWVAHWRERALQALAPLAEIGPGHEALDAVDGAFGARLKKLGLSGAAA</sequence>
<dbReference type="STRING" id="53408.A9C11_18270"/>
<evidence type="ECO:0000313" key="4">
    <source>
        <dbReference type="Proteomes" id="UP000077748"/>
    </source>
</evidence>
<reference evidence="3 4" key="1">
    <citation type="submission" date="2016-05" db="EMBL/GenBank/DDBJ databases">
        <title>Genome Sequence of Pseudomonas citronellolis Strain SJTE-3, an Estrogens and Persistent Organic Pollutants degradation strain.</title>
        <authorList>
            <person name="Liang R."/>
        </authorList>
    </citation>
    <scope>NUCLEOTIDE SEQUENCE [LARGE SCALE GENOMIC DNA]</scope>
    <source>
        <strain evidence="3 4">SJTE-3</strain>
    </source>
</reference>
<keyword evidence="2" id="KW-0503">Monooxygenase</keyword>
<evidence type="ECO:0000256" key="2">
    <source>
        <dbReference type="ARBA" id="ARBA00023033"/>
    </source>
</evidence>
<dbReference type="SUPFAM" id="SSF47240">
    <property type="entry name" value="Ferritin-like"/>
    <property type="match status" value="1"/>
</dbReference>
<dbReference type="PIRSF" id="PIRSF000040">
    <property type="entry name" value="MMOH_comp"/>
    <property type="match status" value="1"/>
</dbReference>
<dbReference type="Pfam" id="PF02332">
    <property type="entry name" value="Phenol_Hydrox"/>
    <property type="match status" value="1"/>
</dbReference>
<dbReference type="RefSeq" id="WP_009619655.1">
    <property type="nucleotide sequence ID" value="NZ_BDGS01000001.1"/>
</dbReference>
<dbReference type="InterPro" id="IPR003430">
    <property type="entry name" value="Phenol_Hydrox"/>
</dbReference>
<dbReference type="AlphaFoldDB" id="A0A127MS77"/>
<dbReference type="InterPro" id="IPR012348">
    <property type="entry name" value="RNR-like"/>
</dbReference>
<dbReference type="InterPro" id="IPR009078">
    <property type="entry name" value="Ferritin-like_SF"/>
</dbReference>
<protein>
    <submittedName>
        <fullName evidence="3">Phenol hydroxylase</fullName>
    </submittedName>
</protein>